<dbReference type="Gene3D" id="2.60.120.10">
    <property type="entry name" value="Jelly Rolls"/>
    <property type="match status" value="1"/>
</dbReference>
<protein>
    <submittedName>
        <fullName evidence="7">Helix-turn-helix domain-containing protein</fullName>
    </submittedName>
</protein>
<dbReference type="InterPro" id="IPR014710">
    <property type="entry name" value="RmlC-like_jellyroll"/>
</dbReference>
<evidence type="ECO:0000259" key="6">
    <source>
        <dbReference type="PROSITE" id="PS01124"/>
    </source>
</evidence>
<feature type="region of interest" description="Disordered" evidence="5">
    <location>
        <begin position="1"/>
        <end position="22"/>
    </location>
</feature>
<gene>
    <name evidence="7" type="ORF">GOB84_17140</name>
</gene>
<dbReference type="SUPFAM" id="SSF51182">
    <property type="entry name" value="RmlC-like cupins"/>
    <property type="match status" value="1"/>
</dbReference>
<evidence type="ECO:0000256" key="5">
    <source>
        <dbReference type="SAM" id="MobiDB-lite"/>
    </source>
</evidence>
<dbReference type="Pfam" id="PF02311">
    <property type="entry name" value="AraC_binding"/>
    <property type="match status" value="1"/>
</dbReference>
<dbReference type="InterPro" id="IPR011051">
    <property type="entry name" value="RmlC_Cupin_sf"/>
</dbReference>
<evidence type="ECO:0000256" key="1">
    <source>
        <dbReference type="ARBA" id="ARBA00023015"/>
    </source>
</evidence>
<dbReference type="InterPro" id="IPR020449">
    <property type="entry name" value="Tscrpt_reg_AraC-type_HTH"/>
</dbReference>
<feature type="compositionally biased region" description="Polar residues" evidence="5">
    <location>
        <begin position="1"/>
        <end position="13"/>
    </location>
</feature>
<dbReference type="Gene3D" id="1.10.10.60">
    <property type="entry name" value="Homeodomain-like"/>
    <property type="match status" value="1"/>
</dbReference>
<evidence type="ECO:0000256" key="2">
    <source>
        <dbReference type="ARBA" id="ARBA00023125"/>
    </source>
</evidence>
<dbReference type="PANTHER" id="PTHR11019:SF159">
    <property type="entry name" value="TRANSCRIPTIONAL REGULATOR-RELATED"/>
    <property type="match status" value="1"/>
</dbReference>
<dbReference type="Proteomes" id="UP000615326">
    <property type="component" value="Unassembled WGS sequence"/>
</dbReference>
<reference evidence="7 8" key="1">
    <citation type="journal article" date="2020" name="Int. J. Syst. Evol. Microbiol.">
        <title>Novel acetic acid bacteria from cider fermentations: Acetobacter conturbans sp. nov. and Acetobacter fallax sp. nov.</title>
        <authorList>
            <person name="Sombolestani A.S."/>
            <person name="Cleenwerck I."/>
            <person name="Cnockaert M."/>
            <person name="Borremans W."/>
            <person name="Wieme A.D."/>
            <person name="De Vuyst L."/>
            <person name="Vandamme P."/>
        </authorList>
    </citation>
    <scope>NUCLEOTIDE SEQUENCE [LARGE SCALE GENOMIC DNA]</scope>
    <source>
        <strain evidence="7 8">LMG 1637</strain>
    </source>
</reference>
<keyword evidence="1" id="KW-0805">Transcription regulation</keyword>
<evidence type="ECO:0000313" key="8">
    <source>
        <dbReference type="Proteomes" id="UP000615326"/>
    </source>
</evidence>
<accession>A0ABX0KGE8</accession>
<evidence type="ECO:0000256" key="4">
    <source>
        <dbReference type="ARBA" id="ARBA00023163"/>
    </source>
</evidence>
<proteinExistence type="predicted"/>
<dbReference type="PANTHER" id="PTHR11019">
    <property type="entry name" value="HTH-TYPE TRANSCRIPTIONAL REGULATOR NIMR"/>
    <property type="match status" value="1"/>
</dbReference>
<dbReference type="SMART" id="SM00342">
    <property type="entry name" value="HTH_ARAC"/>
    <property type="match status" value="1"/>
</dbReference>
<keyword evidence="8" id="KW-1185">Reference proteome</keyword>
<dbReference type="InterPro" id="IPR009057">
    <property type="entry name" value="Homeodomain-like_sf"/>
</dbReference>
<name>A0ABX0KGE8_9PROT</name>
<dbReference type="InterPro" id="IPR018062">
    <property type="entry name" value="HTH_AraC-typ_CS"/>
</dbReference>
<evidence type="ECO:0000256" key="3">
    <source>
        <dbReference type="ARBA" id="ARBA00023159"/>
    </source>
</evidence>
<organism evidence="7 8">
    <name type="scientific">Acetobacter fallax</name>
    <dbReference type="NCBI Taxonomy" id="1737473"/>
    <lineage>
        <taxon>Bacteria</taxon>
        <taxon>Pseudomonadati</taxon>
        <taxon>Pseudomonadota</taxon>
        <taxon>Alphaproteobacteria</taxon>
        <taxon>Acetobacterales</taxon>
        <taxon>Acetobacteraceae</taxon>
        <taxon>Acetobacter</taxon>
    </lineage>
</organism>
<dbReference type="EMBL" id="WOSW01000061">
    <property type="protein sequence ID" value="NHO34226.1"/>
    <property type="molecule type" value="Genomic_DNA"/>
</dbReference>
<comment type="caution">
    <text evidence="7">The sequence shown here is derived from an EMBL/GenBank/DDBJ whole genome shotgun (WGS) entry which is preliminary data.</text>
</comment>
<dbReference type="PRINTS" id="PR00032">
    <property type="entry name" value="HTHARAC"/>
</dbReference>
<keyword evidence="2" id="KW-0238">DNA-binding</keyword>
<dbReference type="Pfam" id="PF12833">
    <property type="entry name" value="HTH_18"/>
    <property type="match status" value="1"/>
</dbReference>
<keyword evidence="3" id="KW-0010">Activator</keyword>
<dbReference type="SUPFAM" id="SSF46689">
    <property type="entry name" value="Homeodomain-like"/>
    <property type="match status" value="1"/>
</dbReference>
<dbReference type="InterPro" id="IPR018060">
    <property type="entry name" value="HTH_AraC"/>
</dbReference>
<keyword evidence="4" id="KW-0804">Transcription</keyword>
<dbReference type="InterPro" id="IPR003313">
    <property type="entry name" value="AraC-bd"/>
</dbReference>
<dbReference type="PROSITE" id="PS00041">
    <property type="entry name" value="HTH_ARAC_FAMILY_1"/>
    <property type="match status" value="1"/>
</dbReference>
<evidence type="ECO:0000313" key="7">
    <source>
        <dbReference type="EMBL" id="NHO34226.1"/>
    </source>
</evidence>
<feature type="domain" description="HTH araC/xylS-type" evidence="6">
    <location>
        <begin position="167"/>
        <end position="264"/>
    </location>
</feature>
<dbReference type="CDD" id="cd06124">
    <property type="entry name" value="cupin_NimR-like_N"/>
    <property type="match status" value="1"/>
</dbReference>
<dbReference type="PROSITE" id="PS01124">
    <property type="entry name" value="HTH_ARAC_FAMILY_2"/>
    <property type="match status" value="1"/>
</dbReference>
<sequence length="273" mass="29861">MKQSRSLQASSLADRTPPTELRPVRVHAEHHVEAADVEPHCHADLGQLLATTHGVIRVTTEENQWLLPPGRALLLPPGVVHAVHSPKESRLRAVLIAPQMCRDFLPACRIIALTTLLQALIDAVARCPAYYPVPSPASRMVAVLLDQIASAHSEPLGVPRLSDTRLRRVTDALMAFPADGRSLSEWQDVAGASSRTLARLFEAEVGMSFSHYRRQVQMQAAVGMLSSGLPVGEVAHALGYSTASAFAFAFRKTLGSPPNRFRDQFKWSDCRII</sequence>